<name>A0A8S0REG0_OLEEU</name>
<dbReference type="AlphaFoldDB" id="A0A8S0REG0"/>
<dbReference type="Pfam" id="PF02992">
    <property type="entry name" value="Transposase_21"/>
    <property type="match status" value="1"/>
</dbReference>
<dbReference type="InterPro" id="IPR004242">
    <property type="entry name" value="Transposase_21"/>
</dbReference>
<organism evidence="1 2">
    <name type="scientific">Olea europaea subsp. europaea</name>
    <dbReference type="NCBI Taxonomy" id="158383"/>
    <lineage>
        <taxon>Eukaryota</taxon>
        <taxon>Viridiplantae</taxon>
        <taxon>Streptophyta</taxon>
        <taxon>Embryophyta</taxon>
        <taxon>Tracheophyta</taxon>
        <taxon>Spermatophyta</taxon>
        <taxon>Magnoliopsida</taxon>
        <taxon>eudicotyledons</taxon>
        <taxon>Gunneridae</taxon>
        <taxon>Pentapetalae</taxon>
        <taxon>asterids</taxon>
        <taxon>lamiids</taxon>
        <taxon>Lamiales</taxon>
        <taxon>Oleaceae</taxon>
        <taxon>Oleeae</taxon>
        <taxon>Olea</taxon>
    </lineage>
</organism>
<dbReference type="EMBL" id="CACTIH010003614">
    <property type="protein sequence ID" value="CAA2977958.1"/>
    <property type="molecule type" value="Genomic_DNA"/>
</dbReference>
<evidence type="ECO:0008006" key="3">
    <source>
        <dbReference type="Google" id="ProtNLM"/>
    </source>
</evidence>
<reference evidence="1 2" key="1">
    <citation type="submission" date="2019-12" db="EMBL/GenBank/DDBJ databases">
        <authorList>
            <person name="Alioto T."/>
            <person name="Alioto T."/>
            <person name="Gomez Garrido J."/>
        </authorList>
    </citation>
    <scope>NUCLEOTIDE SEQUENCE [LARGE SCALE GENOMIC DNA]</scope>
</reference>
<evidence type="ECO:0000313" key="1">
    <source>
        <dbReference type="EMBL" id="CAA2977958.1"/>
    </source>
</evidence>
<proteinExistence type="predicted"/>
<protein>
    <recommendedName>
        <fullName evidence="3">Transposase</fullName>
    </recommendedName>
</protein>
<dbReference type="Proteomes" id="UP000594638">
    <property type="component" value="Unassembled WGS sequence"/>
</dbReference>
<dbReference type="OrthoDB" id="911793at2759"/>
<evidence type="ECO:0000313" key="2">
    <source>
        <dbReference type="Proteomes" id="UP000594638"/>
    </source>
</evidence>
<accession>A0A8S0REG0</accession>
<dbReference type="PANTHER" id="PTHR10775:SF191">
    <property type="match status" value="1"/>
</dbReference>
<dbReference type="Gramene" id="OE9A114053T1">
    <property type="protein sequence ID" value="OE9A114053C1"/>
    <property type="gene ID" value="OE9A114053"/>
</dbReference>
<dbReference type="PANTHER" id="PTHR10775">
    <property type="entry name" value="OS08G0208400 PROTEIN"/>
    <property type="match status" value="1"/>
</dbReference>
<keyword evidence="2" id="KW-1185">Reference proteome</keyword>
<gene>
    <name evidence="1" type="ORF">OLEA9_A114053</name>
</gene>
<sequence length="149" mass="17300">MVIPGPKRPGKNLDVFLRPLIDELKILWDEGVYTYDIQTKQNFQLKATLMWTISDISGYSMLSGWSTHGLKSCLYCMGRTKSFRLKNGGKTSFFDCHRQFLPPDHAFRKQRDKFYKGRVEKNMAQHRLTGEELRSIVENLPHITSCKAN</sequence>
<comment type="caution">
    <text evidence="1">The sequence shown here is derived from an EMBL/GenBank/DDBJ whole genome shotgun (WGS) entry which is preliminary data.</text>
</comment>